<dbReference type="EMBL" id="KN837252">
    <property type="protein sequence ID" value="KIJ30897.1"/>
    <property type="molecule type" value="Genomic_DNA"/>
</dbReference>
<organism evidence="2 3">
    <name type="scientific">Sphaerobolus stellatus (strain SS14)</name>
    <dbReference type="NCBI Taxonomy" id="990650"/>
    <lineage>
        <taxon>Eukaryota</taxon>
        <taxon>Fungi</taxon>
        <taxon>Dikarya</taxon>
        <taxon>Basidiomycota</taxon>
        <taxon>Agaricomycotina</taxon>
        <taxon>Agaricomycetes</taxon>
        <taxon>Phallomycetidae</taxon>
        <taxon>Geastrales</taxon>
        <taxon>Sphaerobolaceae</taxon>
        <taxon>Sphaerobolus</taxon>
    </lineage>
</organism>
<name>A0A0C9UPM3_SPHS4</name>
<evidence type="ECO:0000256" key="1">
    <source>
        <dbReference type="SAM" id="Phobius"/>
    </source>
</evidence>
<keyword evidence="1" id="KW-0472">Membrane</keyword>
<gene>
    <name evidence="2" type="ORF">M422DRAFT_267504</name>
</gene>
<accession>A0A0C9UPM3</accession>
<feature type="transmembrane region" description="Helical" evidence="1">
    <location>
        <begin position="6"/>
        <end position="24"/>
    </location>
</feature>
<proteinExistence type="predicted"/>
<evidence type="ECO:0000313" key="2">
    <source>
        <dbReference type="EMBL" id="KIJ30897.1"/>
    </source>
</evidence>
<keyword evidence="3" id="KW-1185">Reference proteome</keyword>
<keyword evidence="1" id="KW-0812">Transmembrane</keyword>
<evidence type="ECO:0000313" key="3">
    <source>
        <dbReference type="Proteomes" id="UP000054279"/>
    </source>
</evidence>
<reference evidence="2 3" key="1">
    <citation type="submission" date="2014-06" db="EMBL/GenBank/DDBJ databases">
        <title>Evolutionary Origins and Diversification of the Mycorrhizal Mutualists.</title>
        <authorList>
            <consortium name="DOE Joint Genome Institute"/>
            <consortium name="Mycorrhizal Genomics Consortium"/>
            <person name="Kohler A."/>
            <person name="Kuo A."/>
            <person name="Nagy L.G."/>
            <person name="Floudas D."/>
            <person name="Copeland A."/>
            <person name="Barry K.W."/>
            <person name="Cichocki N."/>
            <person name="Veneault-Fourrey C."/>
            <person name="LaButti K."/>
            <person name="Lindquist E.A."/>
            <person name="Lipzen A."/>
            <person name="Lundell T."/>
            <person name="Morin E."/>
            <person name="Murat C."/>
            <person name="Riley R."/>
            <person name="Ohm R."/>
            <person name="Sun H."/>
            <person name="Tunlid A."/>
            <person name="Henrissat B."/>
            <person name="Grigoriev I.V."/>
            <person name="Hibbett D.S."/>
            <person name="Martin F."/>
        </authorList>
    </citation>
    <scope>NUCLEOTIDE SEQUENCE [LARGE SCALE GENOMIC DNA]</scope>
    <source>
        <strain evidence="2 3">SS14</strain>
    </source>
</reference>
<dbReference type="AlphaFoldDB" id="A0A0C9UPM3"/>
<dbReference type="HOGENOM" id="CLU_1272972_0_0_1"/>
<sequence>MKVDVSFIATLLETLAVAVIYLAWRNITEGMSNLLNSTIHLVAELLSSLYQIPGKTKPTTHNLIIFRDTFIVHAMSRAKTTARGGSCAESVALSTAPVARRVTGRGCASDVITAAYRALFHLPSTVVLIALARPFSGTASLVLSIFTQCQSTSRPQPGFNVKAQRSTQGVFTTRFPYLWFSSAENCWPIVETSASNTLAVPTILIIRTPSPAHPQPT</sequence>
<protein>
    <submittedName>
        <fullName evidence="2">Uncharacterized protein</fullName>
    </submittedName>
</protein>
<keyword evidence="1" id="KW-1133">Transmembrane helix</keyword>
<dbReference type="Proteomes" id="UP000054279">
    <property type="component" value="Unassembled WGS sequence"/>
</dbReference>